<dbReference type="Pfam" id="PF08325">
    <property type="entry name" value="WLM"/>
    <property type="match status" value="1"/>
</dbReference>
<name>A0ABQ7JVC3_9FUNG</name>
<accession>A0ABQ7JVC3</accession>
<reference evidence="2 3" key="1">
    <citation type="journal article" date="2020" name="Fungal Divers.">
        <title>Resolving the Mortierellaceae phylogeny through synthesis of multi-gene phylogenetics and phylogenomics.</title>
        <authorList>
            <person name="Vandepol N."/>
            <person name="Liber J."/>
            <person name="Desiro A."/>
            <person name="Na H."/>
            <person name="Kennedy M."/>
            <person name="Barry K."/>
            <person name="Grigoriev I.V."/>
            <person name="Miller A.N."/>
            <person name="O'Donnell K."/>
            <person name="Stajich J.E."/>
            <person name="Bonito G."/>
        </authorList>
    </citation>
    <scope>NUCLEOTIDE SEQUENCE [LARGE SCALE GENOMIC DNA]</scope>
    <source>
        <strain evidence="2 3">AD045</strain>
    </source>
</reference>
<evidence type="ECO:0000313" key="2">
    <source>
        <dbReference type="EMBL" id="KAG0285960.1"/>
    </source>
</evidence>
<proteinExistence type="predicted"/>
<evidence type="ECO:0000313" key="3">
    <source>
        <dbReference type="Proteomes" id="UP001194696"/>
    </source>
</evidence>
<sequence length="258" mass="28048">MSSNPSTLDLISTFTCLTSKNNHEEAMRLLKKVATMVRPLMKAHGWKITTLAEFYTKGLLGMNTNRGWKIQLCLRYHNDENTFLPWEDILGTMLHELTHNIRGPHDQVFYKALDDLNDEYDKVVASGYTGEGFDAAGHRLGTKSGGFGHGGARLGGAGGAGPVTSGTKAAAVVAAEKRRQMNEMMLPAGGRRLGGSGTVGAGERSWRAGCDGCRATGKRSNLVRIITFLRKFAESESEPSVFVVFNIQSKNATNCVTY</sequence>
<gene>
    <name evidence="2" type="ORF">BGZ96_009869</name>
</gene>
<dbReference type="PANTHER" id="PTHR46622:SF1">
    <property type="entry name" value="DNA-DEPENDENT METALLOPROTEASE WSS1"/>
    <property type="match status" value="1"/>
</dbReference>
<dbReference type="EMBL" id="JAAAIM010000614">
    <property type="protein sequence ID" value="KAG0285960.1"/>
    <property type="molecule type" value="Genomic_DNA"/>
</dbReference>
<dbReference type="PANTHER" id="PTHR46622">
    <property type="entry name" value="DNA-DEPENDENT METALLOPROTEASE WSS1"/>
    <property type="match status" value="1"/>
</dbReference>
<dbReference type="Proteomes" id="UP001194696">
    <property type="component" value="Unassembled WGS sequence"/>
</dbReference>
<evidence type="ECO:0000259" key="1">
    <source>
        <dbReference type="PROSITE" id="PS51397"/>
    </source>
</evidence>
<organism evidence="2 3">
    <name type="scientific">Linnemannia gamsii</name>
    <dbReference type="NCBI Taxonomy" id="64522"/>
    <lineage>
        <taxon>Eukaryota</taxon>
        <taxon>Fungi</taxon>
        <taxon>Fungi incertae sedis</taxon>
        <taxon>Mucoromycota</taxon>
        <taxon>Mortierellomycotina</taxon>
        <taxon>Mortierellomycetes</taxon>
        <taxon>Mortierellales</taxon>
        <taxon>Mortierellaceae</taxon>
        <taxon>Linnemannia</taxon>
    </lineage>
</organism>
<keyword evidence="3" id="KW-1185">Reference proteome</keyword>
<dbReference type="InterPro" id="IPR013536">
    <property type="entry name" value="WLM_dom"/>
</dbReference>
<protein>
    <recommendedName>
        <fullName evidence="1">WLM domain-containing protein</fullName>
    </recommendedName>
</protein>
<comment type="caution">
    <text evidence="2">The sequence shown here is derived from an EMBL/GenBank/DDBJ whole genome shotgun (WGS) entry which is preliminary data.</text>
</comment>
<feature type="domain" description="WLM" evidence="1">
    <location>
        <begin position="2"/>
        <end position="194"/>
    </location>
</feature>
<dbReference type="PROSITE" id="PS51397">
    <property type="entry name" value="WLM"/>
    <property type="match status" value="1"/>
</dbReference>
<dbReference type="InterPro" id="IPR053000">
    <property type="entry name" value="WSS1-like_metalloprotease"/>
</dbReference>